<dbReference type="STRING" id="29422.Lbru_2852"/>
<dbReference type="OrthoDB" id="5641415at2"/>
<protein>
    <submittedName>
        <fullName evidence="2">Uncharacterized protein</fullName>
    </submittedName>
</protein>
<dbReference type="Proteomes" id="UP000054742">
    <property type="component" value="Unassembled WGS sequence"/>
</dbReference>
<reference evidence="2 3" key="1">
    <citation type="submission" date="2015-11" db="EMBL/GenBank/DDBJ databases">
        <title>Genomic analysis of 38 Legionella species identifies large and diverse effector repertoires.</title>
        <authorList>
            <person name="Burstein D."/>
            <person name="Amaro F."/>
            <person name="Zusman T."/>
            <person name="Lifshitz Z."/>
            <person name="Cohen O."/>
            <person name="Gilbert J.A."/>
            <person name="Pupko T."/>
            <person name="Shuman H.A."/>
            <person name="Segal G."/>
        </authorList>
    </citation>
    <scope>NUCLEOTIDE SEQUENCE [LARGE SCALE GENOMIC DNA]</scope>
    <source>
        <strain evidence="2 3">ATCC 43878</strain>
    </source>
</reference>
<dbReference type="PATRIC" id="fig|29422.6.peg.3026"/>
<dbReference type="AlphaFoldDB" id="A0A0W0S0R1"/>
<proteinExistence type="predicted"/>
<gene>
    <name evidence="2" type="ORF">Lbru_2852</name>
</gene>
<keyword evidence="3" id="KW-1185">Reference proteome</keyword>
<organism evidence="2 3">
    <name type="scientific">Legionella brunensis</name>
    <dbReference type="NCBI Taxonomy" id="29422"/>
    <lineage>
        <taxon>Bacteria</taxon>
        <taxon>Pseudomonadati</taxon>
        <taxon>Pseudomonadota</taxon>
        <taxon>Gammaproteobacteria</taxon>
        <taxon>Legionellales</taxon>
        <taxon>Legionellaceae</taxon>
        <taxon>Legionella</taxon>
    </lineage>
</organism>
<accession>A0A0W0S0R1</accession>
<evidence type="ECO:0000313" key="2">
    <source>
        <dbReference type="EMBL" id="KTC76745.1"/>
    </source>
</evidence>
<sequence length="72" mass="7809">MSDLEKLTEDTLIQPELDFGEELELEGSSNQLNQNQFIGGDEVNLLGDGVPGYETTGETDPEDEVANNLPSP</sequence>
<comment type="caution">
    <text evidence="2">The sequence shown here is derived from an EMBL/GenBank/DDBJ whole genome shotgun (WGS) entry which is preliminary data.</text>
</comment>
<dbReference type="RefSeq" id="WP_058442827.1">
    <property type="nucleotide sequence ID" value="NZ_CAAAHU010000012.1"/>
</dbReference>
<name>A0A0W0S0R1_9GAMM</name>
<dbReference type="EMBL" id="LNXV01000036">
    <property type="protein sequence ID" value="KTC76745.1"/>
    <property type="molecule type" value="Genomic_DNA"/>
</dbReference>
<feature type="region of interest" description="Disordered" evidence="1">
    <location>
        <begin position="47"/>
        <end position="72"/>
    </location>
</feature>
<evidence type="ECO:0000313" key="3">
    <source>
        <dbReference type="Proteomes" id="UP000054742"/>
    </source>
</evidence>
<evidence type="ECO:0000256" key="1">
    <source>
        <dbReference type="SAM" id="MobiDB-lite"/>
    </source>
</evidence>